<proteinExistence type="predicted"/>
<dbReference type="PANTHER" id="PTHR39757:SF3">
    <property type="entry name" value="LYCOPENE EPSILON CYCLASE, CHLOROPLASTIC"/>
    <property type="match status" value="1"/>
</dbReference>
<protein>
    <submittedName>
        <fullName evidence="1">Lycopene epsilon cyclase, chloroplastic</fullName>
    </submittedName>
</protein>
<name>A0A2G2VGK9_CAPBA</name>
<gene>
    <name evidence="1" type="ORF">CQW23_28440</name>
</gene>
<accession>A0A2G2VGK9</accession>
<dbReference type="OrthoDB" id="676979at2759"/>
<keyword evidence="2" id="KW-1185">Reference proteome</keyword>
<dbReference type="PANTHER" id="PTHR39757">
    <property type="match status" value="1"/>
</dbReference>
<sequence>MALYLSKVGVSLQLQKISAGQIMLDLVVISCGPVGLALATESAKLGLNMELVGPDFLFTNKYGNWEDEFKGVIHIDLPRCVEAGVLYHNSKVDSIFEVTSVLSLTECEGGVVIPYRFVTVASGAASRKFLQYELGGPRNSVQPAYGVEVEYELGGPRNSVQTAYGVEVQVGRDHQTLSNSEIFACYAHEYLNATSLREQIAALFIVSLSLLVLRCVEAGVLYPNSKVDRIFEVTSVLSFVECEGDVVIPYRFVTVASGADLRKFLQYELGGPRNSVQTTYGVEVEVDNNPYDLSLRVFMDYRDYVRYDTQSLEAKYPSFLYSMPMTPTRGTLQAIDLLDQFKIGLEIEIPNSKFITLD</sequence>
<dbReference type="Proteomes" id="UP000224567">
    <property type="component" value="Unassembled WGS sequence"/>
</dbReference>
<organism evidence="1 2">
    <name type="scientific">Capsicum baccatum</name>
    <name type="common">Peruvian pepper</name>
    <dbReference type="NCBI Taxonomy" id="33114"/>
    <lineage>
        <taxon>Eukaryota</taxon>
        <taxon>Viridiplantae</taxon>
        <taxon>Streptophyta</taxon>
        <taxon>Embryophyta</taxon>
        <taxon>Tracheophyta</taxon>
        <taxon>Spermatophyta</taxon>
        <taxon>Magnoliopsida</taxon>
        <taxon>eudicotyledons</taxon>
        <taxon>Gunneridae</taxon>
        <taxon>Pentapetalae</taxon>
        <taxon>asterids</taxon>
        <taxon>lamiids</taxon>
        <taxon>Solanales</taxon>
        <taxon>Solanaceae</taxon>
        <taxon>Solanoideae</taxon>
        <taxon>Capsiceae</taxon>
        <taxon>Capsicum</taxon>
    </lineage>
</organism>
<reference evidence="2" key="2">
    <citation type="journal article" date="2017" name="J. Anim. Genet.">
        <title>Multiple reference genome sequences of hot pepper reveal the massive evolution of plant disease resistance genes by retroduplication.</title>
        <authorList>
            <person name="Kim S."/>
            <person name="Park J."/>
            <person name="Yeom S.-I."/>
            <person name="Kim Y.-M."/>
            <person name="Seo E."/>
            <person name="Kim K.-T."/>
            <person name="Kim M.-S."/>
            <person name="Lee J.M."/>
            <person name="Cheong K."/>
            <person name="Shin H.-S."/>
            <person name="Kim S.-B."/>
            <person name="Han K."/>
            <person name="Lee J."/>
            <person name="Park M."/>
            <person name="Lee H.-A."/>
            <person name="Lee H.-Y."/>
            <person name="Lee Y."/>
            <person name="Oh S."/>
            <person name="Lee J.H."/>
            <person name="Choi E."/>
            <person name="Choi E."/>
            <person name="Lee S.E."/>
            <person name="Jeon J."/>
            <person name="Kim H."/>
            <person name="Choi G."/>
            <person name="Song H."/>
            <person name="Lee J."/>
            <person name="Lee S.-C."/>
            <person name="Kwon J.-K."/>
            <person name="Lee H.-Y."/>
            <person name="Koo N."/>
            <person name="Hong Y."/>
            <person name="Kim R.W."/>
            <person name="Kang W.-H."/>
            <person name="Huh J.H."/>
            <person name="Kang B.-C."/>
            <person name="Yang T.-J."/>
            <person name="Lee Y.-H."/>
            <person name="Bennetzen J.L."/>
            <person name="Choi D."/>
        </authorList>
    </citation>
    <scope>NUCLEOTIDE SEQUENCE [LARGE SCALE GENOMIC DNA]</scope>
    <source>
        <strain evidence="2">cv. PBC81</strain>
    </source>
</reference>
<dbReference type="SUPFAM" id="SSF51905">
    <property type="entry name" value="FAD/NAD(P)-binding domain"/>
    <property type="match status" value="1"/>
</dbReference>
<reference evidence="1 2" key="1">
    <citation type="journal article" date="2017" name="Genome Biol.">
        <title>New reference genome sequences of hot pepper reveal the massive evolution of plant disease-resistance genes by retroduplication.</title>
        <authorList>
            <person name="Kim S."/>
            <person name="Park J."/>
            <person name="Yeom S.I."/>
            <person name="Kim Y.M."/>
            <person name="Seo E."/>
            <person name="Kim K.T."/>
            <person name="Kim M.S."/>
            <person name="Lee J.M."/>
            <person name="Cheong K."/>
            <person name="Shin H.S."/>
            <person name="Kim S.B."/>
            <person name="Han K."/>
            <person name="Lee J."/>
            <person name="Park M."/>
            <person name="Lee H.A."/>
            <person name="Lee H.Y."/>
            <person name="Lee Y."/>
            <person name="Oh S."/>
            <person name="Lee J.H."/>
            <person name="Choi E."/>
            <person name="Choi E."/>
            <person name="Lee S.E."/>
            <person name="Jeon J."/>
            <person name="Kim H."/>
            <person name="Choi G."/>
            <person name="Song H."/>
            <person name="Lee J."/>
            <person name="Lee S.C."/>
            <person name="Kwon J.K."/>
            <person name="Lee H.Y."/>
            <person name="Koo N."/>
            <person name="Hong Y."/>
            <person name="Kim R.W."/>
            <person name="Kang W.H."/>
            <person name="Huh J.H."/>
            <person name="Kang B.C."/>
            <person name="Yang T.J."/>
            <person name="Lee Y.H."/>
            <person name="Bennetzen J.L."/>
            <person name="Choi D."/>
        </authorList>
    </citation>
    <scope>NUCLEOTIDE SEQUENCE [LARGE SCALE GENOMIC DNA]</scope>
    <source>
        <strain evidence="2">cv. PBC81</strain>
    </source>
</reference>
<dbReference type="Pfam" id="PF05834">
    <property type="entry name" value="Lycopene_cycl"/>
    <property type="match status" value="3"/>
</dbReference>
<dbReference type="AlphaFoldDB" id="A0A2G2VGK9"/>
<dbReference type="EMBL" id="MLFT02000012">
    <property type="protein sequence ID" value="PHT32103.1"/>
    <property type="molecule type" value="Genomic_DNA"/>
</dbReference>
<evidence type="ECO:0000313" key="2">
    <source>
        <dbReference type="Proteomes" id="UP000224567"/>
    </source>
</evidence>
<comment type="caution">
    <text evidence="1">The sequence shown here is derived from an EMBL/GenBank/DDBJ whole genome shotgun (WGS) entry which is preliminary data.</text>
</comment>
<dbReference type="InterPro" id="IPR036188">
    <property type="entry name" value="FAD/NAD-bd_sf"/>
</dbReference>
<dbReference type="STRING" id="33114.A0A2G2VGK9"/>
<evidence type="ECO:0000313" key="1">
    <source>
        <dbReference type="EMBL" id="PHT32103.1"/>
    </source>
</evidence>